<dbReference type="Pfam" id="PF01063">
    <property type="entry name" value="Aminotran_4"/>
    <property type="match status" value="1"/>
</dbReference>
<dbReference type="GO" id="GO:0046394">
    <property type="term" value="P:carboxylic acid biosynthetic process"/>
    <property type="evidence" value="ECO:0007669"/>
    <property type="project" value="UniProtKB-ARBA"/>
</dbReference>
<gene>
    <name evidence="2" type="ORF">DMP06_05440</name>
</gene>
<keyword evidence="2" id="KW-0808">Transferase</keyword>
<dbReference type="CDD" id="cd00449">
    <property type="entry name" value="PLPDE_IV"/>
    <property type="match status" value="1"/>
</dbReference>
<name>A0A3N0B0D0_9ACTN</name>
<dbReference type="Proteomes" id="UP000269591">
    <property type="component" value="Unassembled WGS sequence"/>
</dbReference>
<dbReference type="InterPro" id="IPR043131">
    <property type="entry name" value="BCAT-like_N"/>
</dbReference>
<dbReference type="EC" id="2.6.1.42" evidence="2"/>
<evidence type="ECO:0000313" key="2">
    <source>
        <dbReference type="EMBL" id="RNL40378.1"/>
    </source>
</evidence>
<reference evidence="3" key="1">
    <citation type="submission" date="2018-05" db="EMBL/GenBank/DDBJ databases">
        <title>Genome Sequencing of selected type strains of the family Eggerthellaceae.</title>
        <authorList>
            <person name="Danylec N."/>
            <person name="Stoll D.A."/>
            <person name="Doetsch A."/>
            <person name="Huch M."/>
        </authorList>
    </citation>
    <scope>NUCLEOTIDE SEQUENCE [LARGE SCALE GENOMIC DNA]</scope>
    <source>
        <strain evidence="3">DSM 24851</strain>
    </source>
</reference>
<dbReference type="OrthoDB" id="9804984at2"/>
<dbReference type="Gene3D" id="3.20.10.10">
    <property type="entry name" value="D-amino Acid Aminotransferase, subunit A, domain 2"/>
    <property type="match status" value="1"/>
</dbReference>
<dbReference type="InterPro" id="IPR043132">
    <property type="entry name" value="BCAT-like_C"/>
</dbReference>
<dbReference type="GO" id="GO:0004084">
    <property type="term" value="F:branched-chain-amino-acid transaminase activity"/>
    <property type="evidence" value="ECO:0007669"/>
    <property type="project" value="UniProtKB-EC"/>
</dbReference>
<sequence>MATENALFILDHGASMTRACTPLCMPAPSDGLAVFEDMRCYRSAKTNATYAFRLDEHVNRLMRSMGLAMMDAPCTAKKLSNAVVSAVQQSGLVECRVRMTAYRARPLDAPGGNPLARIAISCEGVQADSDMPAAKAVVSSWRAIPVDSLPQAMRCVAASSVFALARQEAASCGASEAVLLNGAGLVCQSTCGSVMVMRDGVLSTPPSSSGAYESVMRDTVLNLAMDMDVPSIEEQLTRADLAIADEAFLADDVLGIVPLARIDGRQVGRGKPGVITEALQKRFAKASMSELGDYSSWLTEIR</sequence>
<evidence type="ECO:0000256" key="1">
    <source>
        <dbReference type="ARBA" id="ARBA00009320"/>
    </source>
</evidence>
<dbReference type="EMBL" id="QIBX01000007">
    <property type="protein sequence ID" value="RNL40378.1"/>
    <property type="molecule type" value="Genomic_DNA"/>
</dbReference>
<dbReference type="InterPro" id="IPR001544">
    <property type="entry name" value="Aminotrans_IV"/>
</dbReference>
<evidence type="ECO:0000313" key="3">
    <source>
        <dbReference type="Proteomes" id="UP000269591"/>
    </source>
</evidence>
<dbReference type="PANTHER" id="PTHR42743:SF4">
    <property type="entry name" value="BRANCHED-CHAIN-AMINO-ACID AMINOTRANSFERASE-RELATED"/>
    <property type="match status" value="1"/>
</dbReference>
<protein>
    <submittedName>
        <fullName evidence="2">Branched chain amino acid aminotransferase</fullName>
        <ecNumber evidence="2">2.6.1.42</ecNumber>
    </submittedName>
</protein>
<keyword evidence="2" id="KW-0032">Aminotransferase</keyword>
<keyword evidence="3" id="KW-1185">Reference proteome</keyword>
<dbReference type="InterPro" id="IPR036038">
    <property type="entry name" value="Aminotransferase-like"/>
</dbReference>
<dbReference type="PANTHER" id="PTHR42743">
    <property type="entry name" value="AMINO-ACID AMINOTRANSFERASE"/>
    <property type="match status" value="1"/>
</dbReference>
<organism evidence="2 3">
    <name type="scientific">Slackia equolifaciens</name>
    <dbReference type="NCBI Taxonomy" id="498718"/>
    <lineage>
        <taxon>Bacteria</taxon>
        <taxon>Bacillati</taxon>
        <taxon>Actinomycetota</taxon>
        <taxon>Coriobacteriia</taxon>
        <taxon>Eggerthellales</taxon>
        <taxon>Eggerthellaceae</taxon>
        <taxon>Slackia</taxon>
    </lineage>
</organism>
<dbReference type="AlphaFoldDB" id="A0A3N0B0D0"/>
<comment type="similarity">
    <text evidence="1">Belongs to the class-IV pyridoxal-phosphate-dependent aminotransferase family.</text>
</comment>
<accession>A0A3N0B0D0</accession>
<dbReference type="InterPro" id="IPR050571">
    <property type="entry name" value="Class-IV_PLP-Dep_Aminotrnsfr"/>
</dbReference>
<dbReference type="SUPFAM" id="SSF56752">
    <property type="entry name" value="D-aminoacid aminotransferase-like PLP-dependent enzymes"/>
    <property type="match status" value="1"/>
</dbReference>
<dbReference type="Gene3D" id="3.30.470.10">
    <property type="match status" value="1"/>
</dbReference>
<comment type="caution">
    <text evidence="2">The sequence shown here is derived from an EMBL/GenBank/DDBJ whole genome shotgun (WGS) entry which is preliminary data.</text>
</comment>
<dbReference type="RefSeq" id="WP_123208734.1">
    <property type="nucleotide sequence ID" value="NZ_JBHTHO010000015.1"/>
</dbReference>
<proteinExistence type="inferred from homology"/>